<evidence type="ECO:0000256" key="3">
    <source>
        <dbReference type="ARBA" id="ARBA00022827"/>
    </source>
</evidence>
<keyword evidence="3" id="KW-0274">FAD</keyword>
<evidence type="ECO:0000259" key="4">
    <source>
        <dbReference type="Pfam" id="PF01494"/>
    </source>
</evidence>
<dbReference type="RefSeq" id="WP_156270168.1">
    <property type="nucleotide sequence ID" value="NZ_WOGU01000012.1"/>
</dbReference>
<gene>
    <name evidence="5" type="ORF">GMA12_14460</name>
</gene>
<dbReference type="GO" id="GO:0016709">
    <property type="term" value="F:oxidoreductase activity, acting on paired donors, with incorporation or reduction of molecular oxygen, NAD(P)H as one donor, and incorporation of one atom of oxygen"/>
    <property type="evidence" value="ECO:0007669"/>
    <property type="project" value="UniProtKB-ARBA"/>
</dbReference>
<dbReference type="SUPFAM" id="SSF51905">
    <property type="entry name" value="FAD/NAD(P)-binding domain"/>
    <property type="match status" value="1"/>
</dbReference>
<dbReference type="Gene3D" id="3.30.70.2450">
    <property type="match status" value="1"/>
</dbReference>
<dbReference type="AlphaFoldDB" id="A0A6N8GMH9"/>
<dbReference type="InterPro" id="IPR050641">
    <property type="entry name" value="RIFMO-like"/>
</dbReference>
<dbReference type="Pfam" id="PF01494">
    <property type="entry name" value="FAD_binding_3"/>
    <property type="match status" value="1"/>
</dbReference>
<reference evidence="5 6" key="1">
    <citation type="submission" date="2019-12" db="EMBL/GenBank/DDBJ databases">
        <authorList>
            <person name="Shi Y."/>
        </authorList>
    </citation>
    <scope>NUCLEOTIDE SEQUENCE [LARGE SCALE GENOMIC DNA]</scope>
    <source>
        <strain evidence="5 6">JCM 17929</strain>
    </source>
</reference>
<dbReference type="Gene3D" id="3.50.50.60">
    <property type="entry name" value="FAD/NAD(P)-binding domain"/>
    <property type="match status" value="1"/>
</dbReference>
<protein>
    <submittedName>
        <fullName evidence="5">FAD-binding protein</fullName>
    </submittedName>
</protein>
<proteinExistence type="predicted"/>
<evidence type="ECO:0000256" key="1">
    <source>
        <dbReference type="ARBA" id="ARBA00001974"/>
    </source>
</evidence>
<dbReference type="PANTHER" id="PTHR43004">
    <property type="entry name" value="TRK SYSTEM POTASSIUM UPTAKE PROTEIN"/>
    <property type="match status" value="1"/>
</dbReference>
<comment type="caution">
    <text evidence="5">The sequence shown here is derived from an EMBL/GenBank/DDBJ whole genome shotgun (WGS) entry which is preliminary data.</text>
</comment>
<dbReference type="InterPro" id="IPR002938">
    <property type="entry name" value="FAD-bd"/>
</dbReference>
<feature type="domain" description="FAD-binding" evidence="4">
    <location>
        <begin position="11"/>
        <end position="350"/>
    </location>
</feature>
<organism evidence="5 6">
    <name type="scientific">Kocuria sediminis</name>
    <dbReference type="NCBI Taxonomy" id="1038857"/>
    <lineage>
        <taxon>Bacteria</taxon>
        <taxon>Bacillati</taxon>
        <taxon>Actinomycetota</taxon>
        <taxon>Actinomycetes</taxon>
        <taxon>Micrococcales</taxon>
        <taxon>Micrococcaceae</taxon>
        <taxon>Kocuria</taxon>
    </lineage>
</organism>
<evidence type="ECO:0000313" key="5">
    <source>
        <dbReference type="EMBL" id="MUN64326.1"/>
    </source>
</evidence>
<accession>A0A6N8GMH9</accession>
<dbReference type="PANTHER" id="PTHR43004:SF19">
    <property type="entry name" value="BINDING MONOOXYGENASE, PUTATIVE (JCVI)-RELATED"/>
    <property type="match status" value="1"/>
</dbReference>
<name>A0A6N8GMH9_9MICC</name>
<dbReference type="InterPro" id="IPR036188">
    <property type="entry name" value="FAD/NAD-bd_sf"/>
</dbReference>
<dbReference type="PRINTS" id="PR00420">
    <property type="entry name" value="RNGMNOXGNASE"/>
</dbReference>
<evidence type="ECO:0000313" key="6">
    <source>
        <dbReference type="Proteomes" id="UP000436989"/>
    </source>
</evidence>
<keyword evidence="2" id="KW-0285">Flavoprotein</keyword>
<dbReference type="GO" id="GO:0071949">
    <property type="term" value="F:FAD binding"/>
    <property type="evidence" value="ECO:0007669"/>
    <property type="project" value="InterPro"/>
</dbReference>
<keyword evidence="6" id="KW-1185">Reference proteome</keyword>
<dbReference type="EMBL" id="WOGU01000012">
    <property type="protein sequence ID" value="MUN64326.1"/>
    <property type="molecule type" value="Genomic_DNA"/>
</dbReference>
<dbReference type="Gene3D" id="3.40.30.120">
    <property type="match status" value="1"/>
</dbReference>
<sequence>MTRGAGAEDPTDVLVVGAGTSGLALALQAHDCGARVRVVERRTEEFRPSRALILHPRTLEGLRPLGVVDELLTRADTAPVVDLHLGPRVVTARLEDVTLPGTAFPHPVLARQAEVEAVLREALARRGVTVERGTEFVGRSGERAVLHRDGALEEASFRWLAGCDGPGSTVRTAAGVTWRGRPYRQEILLADLELEGLLPGRAHVVAAAGGLVFLFAIGERAPWRLLATVRSSSSGAPFGQPGPPVPEEELQAVLDASGLPVRMLRTAWSSRVRLQHRLAGHFRQGDVFLVGDAAHAHSPAGGQGMNTGILDALNLGWKLACATTPVPGGPAQEVLLDTYEQERRPADRLVLALTHALFWGEAGTGPLPRALRGRVAPLAAPAAPALLGWSRLTAAGMGVLAQFHVRYRGSPLSVTSGRVHGTPRPGDRLPDALVRCGGRAVRLHGLTAVPGFHVLLERSAPAPDAAALGAEPGAPGPQVHVHRLEDRPGEGGTVVRPDGHVGLRAARIDAELLSAWLAGARGRP</sequence>
<dbReference type="Proteomes" id="UP000436989">
    <property type="component" value="Unassembled WGS sequence"/>
</dbReference>
<comment type="cofactor">
    <cofactor evidence="1">
        <name>FAD</name>
        <dbReference type="ChEBI" id="CHEBI:57692"/>
    </cofactor>
</comment>
<evidence type="ECO:0000256" key="2">
    <source>
        <dbReference type="ARBA" id="ARBA00022630"/>
    </source>
</evidence>